<dbReference type="PANTHER" id="PTHR45138">
    <property type="entry name" value="REGULATORY COMPONENTS OF SENSORY TRANSDUCTION SYSTEM"/>
    <property type="match status" value="1"/>
</dbReference>
<dbReference type="RefSeq" id="WP_233051516.1">
    <property type="nucleotide sequence ID" value="NZ_JAIMJA010000003.1"/>
</dbReference>
<evidence type="ECO:0000313" key="5">
    <source>
        <dbReference type="EMBL" id="MCE2593932.1"/>
    </source>
</evidence>
<evidence type="ECO:0000256" key="2">
    <source>
        <dbReference type="ARBA" id="ARBA00034247"/>
    </source>
</evidence>
<dbReference type="InterPro" id="IPR029787">
    <property type="entry name" value="Nucleotide_cyclase"/>
</dbReference>
<comment type="caution">
    <text evidence="5">The sequence shown here is derived from an EMBL/GenBank/DDBJ whole genome shotgun (WGS) entry which is preliminary data.</text>
</comment>
<comment type="catalytic activity">
    <reaction evidence="2">
        <text>2 GTP = 3',3'-c-di-GMP + 2 diphosphate</text>
        <dbReference type="Rhea" id="RHEA:24898"/>
        <dbReference type="ChEBI" id="CHEBI:33019"/>
        <dbReference type="ChEBI" id="CHEBI:37565"/>
        <dbReference type="ChEBI" id="CHEBI:58805"/>
        <dbReference type="EC" id="2.7.7.65"/>
    </reaction>
</comment>
<feature type="domain" description="GGDEF" evidence="4">
    <location>
        <begin position="393"/>
        <end position="525"/>
    </location>
</feature>
<dbReference type="Proteomes" id="UP001201273">
    <property type="component" value="Unassembled WGS sequence"/>
</dbReference>
<feature type="coiled-coil region" evidence="3">
    <location>
        <begin position="340"/>
        <end position="369"/>
    </location>
</feature>
<reference evidence="5 6" key="1">
    <citation type="journal article" date="2022" name="Environ. Microbiol. Rep.">
        <title>Eco-phylogenetic analyses reveal divergent evolution of vitamin B12 metabolism in the marine bacterial family 'Psychromonadaceae'.</title>
        <authorList>
            <person name="Jin X."/>
            <person name="Yang Y."/>
            <person name="Cao H."/>
            <person name="Gao B."/>
            <person name="Zhao Z."/>
        </authorList>
    </citation>
    <scope>NUCLEOTIDE SEQUENCE [LARGE SCALE GENOMIC DNA]</scope>
    <source>
        <strain evidence="5 6">MKS20</strain>
    </source>
</reference>
<dbReference type="Gene3D" id="1.25.40.10">
    <property type="entry name" value="Tetratricopeptide repeat domain"/>
    <property type="match status" value="2"/>
</dbReference>
<dbReference type="CDD" id="cd01949">
    <property type="entry name" value="GGDEF"/>
    <property type="match status" value="1"/>
</dbReference>
<dbReference type="EC" id="2.7.7.65" evidence="1"/>
<evidence type="ECO:0000256" key="3">
    <source>
        <dbReference type="SAM" id="Coils"/>
    </source>
</evidence>
<evidence type="ECO:0000256" key="1">
    <source>
        <dbReference type="ARBA" id="ARBA00012528"/>
    </source>
</evidence>
<sequence length="528" mass="59594">MTVMNVLNQASQALVEGDKARAIALCQQYIDENTNDAKKSSLGLRILSDIYFGSGKIETAIHLLEAAQAKLIHSADQGELLVVQNSLAQRYADDIRFEDAMNTWLAMAAEAANMGDIDHFIEGLIGIAQLLEVVSDHQRALQFYNKARDHYEGIQSSQLKLRINLCEVSCLIALTLYEDARQLLADCETQALLDGEFADAYMAELFVYHSQICRAMGQIDGAINLLEKARVSSERHKLKWISNKISLELGLCYSLIARADDAILLLKQTLTDIADLSLPMLRSELYEALSHAYDANGEYLQALACEEQAHAIAIELLSKVPVSELGLHCLRRFKRWEPKLDFEKTRLENAALKNQALSQQEVVSKLEKDVYIDPLTRLYNRRWLDVTFSTRKGPYAILVADADHFKSVNDEFSHQVGDVVLQELAFILQQSVRSGDFVARYGGEEFVILLVETQADKVVRTADRIRNQVEQHHWQDIMPGRQMTISIGMAIKTEQEAVDSVFERADKALYQSKHNGRNRVTFGKKKED</sequence>
<dbReference type="InterPro" id="IPR011990">
    <property type="entry name" value="TPR-like_helical_dom_sf"/>
</dbReference>
<dbReference type="NCBIfam" id="TIGR00254">
    <property type="entry name" value="GGDEF"/>
    <property type="match status" value="1"/>
</dbReference>
<protein>
    <recommendedName>
        <fullName evidence="1">diguanylate cyclase</fullName>
        <ecNumber evidence="1">2.7.7.65</ecNumber>
    </recommendedName>
</protein>
<dbReference type="SMART" id="SM00267">
    <property type="entry name" value="GGDEF"/>
    <property type="match status" value="1"/>
</dbReference>
<dbReference type="Gene3D" id="3.30.70.270">
    <property type="match status" value="1"/>
</dbReference>
<name>A0ABS8W4N5_9GAMM</name>
<dbReference type="InterPro" id="IPR043128">
    <property type="entry name" value="Rev_trsase/Diguanyl_cyclase"/>
</dbReference>
<dbReference type="EMBL" id="JAIMJA010000003">
    <property type="protein sequence ID" value="MCE2593932.1"/>
    <property type="molecule type" value="Genomic_DNA"/>
</dbReference>
<gene>
    <name evidence="5" type="ORF">K6Y31_03780</name>
</gene>
<dbReference type="SUPFAM" id="SSF55073">
    <property type="entry name" value="Nucleotide cyclase"/>
    <property type="match status" value="1"/>
</dbReference>
<dbReference type="SUPFAM" id="SSF48452">
    <property type="entry name" value="TPR-like"/>
    <property type="match status" value="2"/>
</dbReference>
<dbReference type="InterPro" id="IPR050469">
    <property type="entry name" value="Diguanylate_Cyclase"/>
</dbReference>
<proteinExistence type="predicted"/>
<dbReference type="PROSITE" id="PS50887">
    <property type="entry name" value="GGDEF"/>
    <property type="match status" value="1"/>
</dbReference>
<keyword evidence="6" id="KW-1185">Reference proteome</keyword>
<keyword evidence="3" id="KW-0175">Coiled coil</keyword>
<dbReference type="PANTHER" id="PTHR45138:SF9">
    <property type="entry name" value="DIGUANYLATE CYCLASE DGCM-RELATED"/>
    <property type="match status" value="1"/>
</dbReference>
<evidence type="ECO:0000313" key="6">
    <source>
        <dbReference type="Proteomes" id="UP001201273"/>
    </source>
</evidence>
<dbReference type="InterPro" id="IPR000160">
    <property type="entry name" value="GGDEF_dom"/>
</dbReference>
<dbReference type="Pfam" id="PF00990">
    <property type="entry name" value="GGDEF"/>
    <property type="match status" value="1"/>
</dbReference>
<accession>A0ABS8W4N5</accession>
<evidence type="ECO:0000259" key="4">
    <source>
        <dbReference type="PROSITE" id="PS50887"/>
    </source>
</evidence>
<organism evidence="5 6">
    <name type="scientific">Motilimonas cestriensis</name>
    <dbReference type="NCBI Taxonomy" id="2742685"/>
    <lineage>
        <taxon>Bacteria</taxon>
        <taxon>Pseudomonadati</taxon>
        <taxon>Pseudomonadota</taxon>
        <taxon>Gammaproteobacteria</taxon>
        <taxon>Alteromonadales</taxon>
        <taxon>Alteromonadales genera incertae sedis</taxon>
        <taxon>Motilimonas</taxon>
    </lineage>
</organism>